<sequence length="178" mass="20664">MASSNQLKLVQNNAILDRINSSSSSREHDWSGIAIELCVKQHSSISYSYKRLFYKRDADFLFPIGIERFLSDIVREEQILEDLEIRGVQLTMPNPGTGSLTSYTVFSLEDMAFFAYLSFWMMRIDPRSRSIKILPIQMDLEIQRFQGLDLEDSVDHEETVIIWDATDDDNRESLSNKR</sequence>
<keyword evidence="2" id="KW-1185">Reference proteome</keyword>
<dbReference type="Proteomes" id="UP001280121">
    <property type="component" value="Unassembled WGS sequence"/>
</dbReference>
<proteinExistence type="predicted"/>
<gene>
    <name evidence="1" type="ORF">Ddye_001427</name>
</gene>
<dbReference type="EMBL" id="JANJYI010000001">
    <property type="protein sequence ID" value="KAK2662853.1"/>
    <property type="molecule type" value="Genomic_DNA"/>
</dbReference>
<comment type="caution">
    <text evidence="1">The sequence shown here is derived from an EMBL/GenBank/DDBJ whole genome shotgun (WGS) entry which is preliminary data.</text>
</comment>
<accession>A0AAD9XP60</accession>
<dbReference type="AlphaFoldDB" id="A0AAD9XP60"/>
<organism evidence="1 2">
    <name type="scientific">Dipteronia dyeriana</name>
    <dbReference type="NCBI Taxonomy" id="168575"/>
    <lineage>
        <taxon>Eukaryota</taxon>
        <taxon>Viridiplantae</taxon>
        <taxon>Streptophyta</taxon>
        <taxon>Embryophyta</taxon>
        <taxon>Tracheophyta</taxon>
        <taxon>Spermatophyta</taxon>
        <taxon>Magnoliopsida</taxon>
        <taxon>eudicotyledons</taxon>
        <taxon>Gunneridae</taxon>
        <taxon>Pentapetalae</taxon>
        <taxon>rosids</taxon>
        <taxon>malvids</taxon>
        <taxon>Sapindales</taxon>
        <taxon>Sapindaceae</taxon>
        <taxon>Hippocastanoideae</taxon>
        <taxon>Acereae</taxon>
        <taxon>Dipteronia</taxon>
    </lineage>
</organism>
<name>A0AAD9XP60_9ROSI</name>
<reference evidence="1" key="1">
    <citation type="journal article" date="2023" name="Plant J.">
        <title>Genome sequences and population genomics provide insights into the demographic history, inbreeding, and mutation load of two 'living fossil' tree species of Dipteronia.</title>
        <authorList>
            <person name="Feng Y."/>
            <person name="Comes H.P."/>
            <person name="Chen J."/>
            <person name="Zhu S."/>
            <person name="Lu R."/>
            <person name="Zhang X."/>
            <person name="Li P."/>
            <person name="Qiu J."/>
            <person name="Olsen K.M."/>
            <person name="Qiu Y."/>
        </authorList>
    </citation>
    <scope>NUCLEOTIDE SEQUENCE</scope>
    <source>
        <strain evidence="1">KIB01</strain>
    </source>
</reference>
<evidence type="ECO:0000313" key="1">
    <source>
        <dbReference type="EMBL" id="KAK2662853.1"/>
    </source>
</evidence>
<protein>
    <submittedName>
        <fullName evidence="1">Uncharacterized protein</fullName>
    </submittedName>
</protein>
<evidence type="ECO:0000313" key="2">
    <source>
        <dbReference type="Proteomes" id="UP001280121"/>
    </source>
</evidence>